<dbReference type="AlphaFoldDB" id="A0AAV7K7B9"/>
<name>A0AAV7K7B9_9METZ</name>
<reference evidence="1 2" key="1">
    <citation type="journal article" date="2023" name="BMC Biol.">
        <title>The compact genome of the sponge Oopsacas minuta (Hexactinellida) is lacking key metazoan core genes.</title>
        <authorList>
            <person name="Santini S."/>
            <person name="Schenkelaars Q."/>
            <person name="Jourda C."/>
            <person name="Duchesne M."/>
            <person name="Belahbib H."/>
            <person name="Rocher C."/>
            <person name="Selva M."/>
            <person name="Riesgo A."/>
            <person name="Vervoort M."/>
            <person name="Leys S.P."/>
            <person name="Kodjabachian L."/>
            <person name="Le Bivic A."/>
            <person name="Borchiellini C."/>
            <person name="Claverie J.M."/>
            <person name="Renard E."/>
        </authorList>
    </citation>
    <scope>NUCLEOTIDE SEQUENCE [LARGE SCALE GENOMIC DNA]</scope>
    <source>
        <strain evidence="1">SPO-2</strain>
    </source>
</reference>
<dbReference type="EMBL" id="JAKMXF010000122">
    <property type="protein sequence ID" value="KAI6657118.1"/>
    <property type="molecule type" value="Genomic_DNA"/>
</dbReference>
<organism evidence="1 2">
    <name type="scientific">Oopsacas minuta</name>
    <dbReference type="NCBI Taxonomy" id="111878"/>
    <lineage>
        <taxon>Eukaryota</taxon>
        <taxon>Metazoa</taxon>
        <taxon>Porifera</taxon>
        <taxon>Hexactinellida</taxon>
        <taxon>Hexasterophora</taxon>
        <taxon>Lyssacinosida</taxon>
        <taxon>Leucopsacidae</taxon>
        <taxon>Oopsacas</taxon>
    </lineage>
</organism>
<dbReference type="Proteomes" id="UP001165289">
    <property type="component" value="Unassembled WGS sequence"/>
</dbReference>
<gene>
    <name evidence="1" type="ORF">LOD99_15904</name>
</gene>
<keyword evidence="2" id="KW-1185">Reference proteome</keyword>
<proteinExistence type="predicted"/>
<protein>
    <submittedName>
        <fullName evidence="1">Tigger transposable element-derived protein 1-like</fullName>
    </submittedName>
</protein>
<accession>A0AAV7K7B9</accession>
<sequence>MATTCVSSKKRKHHAVSLELKLSIIAELQEGQIAEFSYTPVRGAPADISVVEPNRKELLSVTEKGGYTRDYIFNADETGLRWKSMTSKSLVSGGEINFKNFKQSKDRVTLLACANASRFILEMGSSVVDENRQQSQEWLDEDDDPGYQLLDDEEIFSEVLATNTDVEEDTTQWLSSRELRNFL</sequence>
<evidence type="ECO:0000313" key="2">
    <source>
        <dbReference type="Proteomes" id="UP001165289"/>
    </source>
</evidence>
<comment type="caution">
    <text evidence="1">The sequence shown here is derived from an EMBL/GenBank/DDBJ whole genome shotgun (WGS) entry which is preliminary data.</text>
</comment>
<evidence type="ECO:0000313" key="1">
    <source>
        <dbReference type="EMBL" id="KAI6657118.1"/>
    </source>
</evidence>